<evidence type="ECO:0000256" key="1">
    <source>
        <dbReference type="ARBA" id="ARBA00022452"/>
    </source>
</evidence>
<feature type="chain" id="PRO_5026351052" evidence="4">
    <location>
        <begin position="25"/>
        <end position="570"/>
    </location>
</feature>
<evidence type="ECO:0000259" key="5">
    <source>
        <dbReference type="Pfam" id="PF03865"/>
    </source>
</evidence>
<dbReference type="Gene3D" id="3.10.20.310">
    <property type="entry name" value="membrane protein fhac"/>
    <property type="match status" value="1"/>
</dbReference>
<dbReference type="PANTHER" id="PTHR34597:SF3">
    <property type="entry name" value="OUTER MEMBRANE TRANSPORTER CDIB"/>
    <property type="match status" value="1"/>
</dbReference>
<feature type="domain" description="ShlB POTRA" evidence="7">
    <location>
        <begin position="157"/>
        <end position="210"/>
    </location>
</feature>
<dbReference type="Gene3D" id="2.40.160.50">
    <property type="entry name" value="membrane protein fhac: a member of the omp85/tpsb transporter family"/>
    <property type="match status" value="1"/>
</dbReference>
<dbReference type="Pfam" id="PF08479">
    <property type="entry name" value="POTRA_2"/>
    <property type="match status" value="1"/>
</dbReference>
<dbReference type="InterPro" id="IPR013686">
    <property type="entry name" value="Polypept-transport_assoc_ShlB"/>
</dbReference>
<dbReference type="GO" id="GO:0098046">
    <property type="term" value="C:type V protein secretion system complex"/>
    <property type="evidence" value="ECO:0007669"/>
    <property type="project" value="TreeGrafter"/>
</dbReference>
<evidence type="ECO:0000313" key="9">
    <source>
        <dbReference type="Proteomes" id="UP000503287"/>
    </source>
</evidence>
<feature type="domain" description="Haemolysin activator HlyB C-terminal" evidence="5">
    <location>
        <begin position="215"/>
        <end position="532"/>
    </location>
</feature>
<dbReference type="Pfam" id="PF03865">
    <property type="entry name" value="ShlB"/>
    <property type="match status" value="1"/>
</dbReference>
<gene>
    <name evidence="8" type="ORF">GTH24_07025</name>
</gene>
<keyword evidence="3" id="KW-0998">Cell outer membrane</keyword>
<evidence type="ECO:0000313" key="8">
    <source>
        <dbReference type="EMBL" id="QIF93657.1"/>
    </source>
</evidence>
<dbReference type="Proteomes" id="UP000503287">
    <property type="component" value="Chromosome"/>
</dbReference>
<organism evidence="8 9">
    <name type="scientific">Proteus vulgaris</name>
    <dbReference type="NCBI Taxonomy" id="585"/>
    <lineage>
        <taxon>Bacteria</taxon>
        <taxon>Pseudomonadati</taxon>
        <taxon>Pseudomonadota</taxon>
        <taxon>Gammaproteobacteria</taxon>
        <taxon>Enterobacterales</taxon>
        <taxon>Morganellaceae</taxon>
        <taxon>Proteus</taxon>
    </lineage>
</organism>
<keyword evidence="1" id="KW-0472">Membrane</keyword>
<dbReference type="RefSeq" id="WP_164526145.1">
    <property type="nucleotide sequence ID" value="NZ_CP047344.1"/>
</dbReference>
<accession>A0A6G6SGU9</accession>
<keyword evidence="1" id="KW-1134">Transmembrane beta strand</keyword>
<feature type="domain" description="Polypeptide-transport-associated ShlB-type" evidence="6">
    <location>
        <begin position="79"/>
        <end position="155"/>
    </location>
</feature>
<dbReference type="InterPro" id="IPR027282">
    <property type="entry name" value="TPS"/>
</dbReference>
<feature type="signal peptide" evidence="4">
    <location>
        <begin position="1"/>
        <end position="24"/>
    </location>
</feature>
<keyword evidence="4" id="KW-0732">Signal</keyword>
<dbReference type="PANTHER" id="PTHR34597">
    <property type="entry name" value="SLR1661 PROTEIN"/>
    <property type="match status" value="1"/>
</dbReference>
<dbReference type="InterPro" id="IPR035251">
    <property type="entry name" value="ShlB_POTRA"/>
</dbReference>
<evidence type="ECO:0000256" key="3">
    <source>
        <dbReference type="ARBA" id="ARBA00023237"/>
    </source>
</evidence>
<protein>
    <submittedName>
        <fullName evidence="8">ShlB/FhaC/HecB family hemolysin secretion/activation protein</fullName>
    </submittedName>
</protein>
<dbReference type="EMBL" id="CP047344">
    <property type="protein sequence ID" value="QIF93657.1"/>
    <property type="molecule type" value="Genomic_DNA"/>
</dbReference>
<dbReference type="AlphaFoldDB" id="A0A6G6SGU9"/>
<dbReference type="InterPro" id="IPR051544">
    <property type="entry name" value="TPS_OM_transporter"/>
</dbReference>
<dbReference type="GO" id="GO:0046819">
    <property type="term" value="P:protein secretion by the type V secretion system"/>
    <property type="evidence" value="ECO:0007669"/>
    <property type="project" value="TreeGrafter"/>
</dbReference>
<dbReference type="PIRSF" id="PIRSF029745">
    <property type="entry name" value="FhaC"/>
    <property type="match status" value="1"/>
</dbReference>
<dbReference type="InterPro" id="IPR005565">
    <property type="entry name" value="Hemolysn_activator_HlyB_C"/>
</dbReference>
<name>A0A6G6SGU9_PROVU</name>
<evidence type="ECO:0000256" key="2">
    <source>
        <dbReference type="ARBA" id="ARBA00022692"/>
    </source>
</evidence>
<keyword evidence="2" id="KW-0812">Transmembrane</keyword>
<dbReference type="Pfam" id="PF17287">
    <property type="entry name" value="POTRA_3"/>
    <property type="match status" value="1"/>
</dbReference>
<evidence type="ECO:0000256" key="4">
    <source>
        <dbReference type="SAM" id="SignalP"/>
    </source>
</evidence>
<sequence length="570" mass="65808">MKKIILFLKSWLFFSLFNIPISSADTSEKTTEIFNQQQQHNQSQQEALYQQLIPEVPNIYFDISQYEKIEHKTEEKLCFQIEHIEITNAEVIPHWVNLSRFKTEFIGQCLGIKGINTVVTRMQNRLLMHGWITTRIVVPEQDISRGTLYLTIVPGIIRNVKFTDDSDKYALLYTSMPAHKKQLLDLRDIEQGLENLQRLPVVSAEMEIKPGKNAGESDIVIKRKQSRFWHTSLWINDAGSPATGRYQGGLMLALDNPLALSDLFYLSTERDLDFAGNKNNQNIMAHYSVPFGYWLFDINASKYDYSQTVAGHIKDILYSGESESINAGVSYTLFRNQKSKTTLRYAIQAKVLRNYVDNTEIEIQRRRVSHWLINLSHRQYFSFATFDASINYQKGTRWFGSVAAYEEQYRDNYYATDKAGILTWRAELDIPMSIAQQQFKYQVSYRKQMTHDALTPIDQFAIGNRWTIRGFDGERTLSVNEGWYLQNTLSWQYPKSEQFFYFGADYGELKINANNPRLLGKHLAGGVVGIKGSLFSSTIKYDSFIGTPLSKPDGFKTDHVNLGFSINFNY</sequence>
<reference evidence="8 9" key="1">
    <citation type="submission" date="2020-01" db="EMBL/GenBank/DDBJ databases">
        <title>The genomic epidemiology of tigecycline resistance gene tet(X) variants in a swine farm in China.</title>
        <authorList>
            <person name="Peng K."/>
            <person name="Li R."/>
        </authorList>
    </citation>
    <scope>NUCLEOTIDE SEQUENCE [LARGE SCALE GENOMIC DNA]</scope>
    <source>
        <strain evidence="8 9">ZN3</strain>
    </source>
</reference>
<dbReference type="GO" id="GO:0008320">
    <property type="term" value="F:protein transmembrane transporter activity"/>
    <property type="evidence" value="ECO:0007669"/>
    <property type="project" value="TreeGrafter"/>
</dbReference>
<evidence type="ECO:0000259" key="6">
    <source>
        <dbReference type="Pfam" id="PF08479"/>
    </source>
</evidence>
<dbReference type="SUPFAM" id="SSF56935">
    <property type="entry name" value="Porins"/>
    <property type="match status" value="1"/>
</dbReference>
<proteinExistence type="predicted"/>
<keyword evidence="9" id="KW-1185">Reference proteome</keyword>
<evidence type="ECO:0000259" key="7">
    <source>
        <dbReference type="Pfam" id="PF17287"/>
    </source>
</evidence>